<dbReference type="PROSITE" id="PS50011">
    <property type="entry name" value="PROTEIN_KINASE_DOM"/>
    <property type="match status" value="1"/>
</dbReference>
<dbReference type="SMART" id="SM00220">
    <property type="entry name" value="S_TKc"/>
    <property type="match status" value="1"/>
</dbReference>
<evidence type="ECO:0000256" key="1">
    <source>
        <dbReference type="ARBA" id="ARBA00022527"/>
    </source>
</evidence>
<accession>A0A1V9Z5N4</accession>
<evidence type="ECO:0000313" key="12">
    <source>
        <dbReference type="Proteomes" id="UP000243579"/>
    </source>
</evidence>
<keyword evidence="3" id="KW-0808">Transferase</keyword>
<keyword evidence="2" id="KW-0597">Phosphoprotein</keyword>
<keyword evidence="5 11" id="KW-0418">Kinase</keyword>
<dbReference type="InterPro" id="IPR000719">
    <property type="entry name" value="Prot_kinase_dom"/>
</dbReference>
<evidence type="ECO:0000256" key="4">
    <source>
        <dbReference type="ARBA" id="ARBA00022741"/>
    </source>
</evidence>
<dbReference type="GO" id="GO:0004674">
    <property type="term" value="F:protein serine/threonine kinase activity"/>
    <property type="evidence" value="ECO:0007669"/>
    <property type="project" value="UniProtKB-KW"/>
</dbReference>
<dbReference type="STRING" id="1202772.A0A1V9Z5N4"/>
<evidence type="ECO:0000313" key="11">
    <source>
        <dbReference type="EMBL" id="OQR93140.1"/>
    </source>
</evidence>
<protein>
    <submittedName>
        <fullName evidence="11">Protein kinase</fullName>
    </submittedName>
</protein>
<dbReference type="InterPro" id="IPR017441">
    <property type="entry name" value="Protein_kinase_ATP_BS"/>
</dbReference>
<dbReference type="InterPro" id="IPR000961">
    <property type="entry name" value="AGC-kinase_C"/>
</dbReference>
<name>A0A1V9Z5N4_ACHHY</name>
<dbReference type="CDD" id="cd05123">
    <property type="entry name" value="STKc_AGC"/>
    <property type="match status" value="1"/>
</dbReference>
<organism evidence="11 12">
    <name type="scientific">Achlya hypogyna</name>
    <name type="common">Oomycete</name>
    <name type="synonym">Protoachlya hypogyna</name>
    <dbReference type="NCBI Taxonomy" id="1202772"/>
    <lineage>
        <taxon>Eukaryota</taxon>
        <taxon>Sar</taxon>
        <taxon>Stramenopiles</taxon>
        <taxon>Oomycota</taxon>
        <taxon>Saprolegniomycetes</taxon>
        <taxon>Saprolegniales</taxon>
        <taxon>Achlyaceae</taxon>
        <taxon>Achlya</taxon>
    </lineage>
</organism>
<evidence type="ECO:0000259" key="10">
    <source>
        <dbReference type="PROSITE" id="PS51285"/>
    </source>
</evidence>
<dbReference type="EMBL" id="JNBR01000426">
    <property type="protein sequence ID" value="OQR93140.1"/>
    <property type="molecule type" value="Genomic_DNA"/>
</dbReference>
<dbReference type="InterPro" id="IPR045270">
    <property type="entry name" value="STKc_AGC"/>
</dbReference>
<dbReference type="InterPro" id="IPR011009">
    <property type="entry name" value="Kinase-like_dom_sf"/>
</dbReference>
<feature type="binding site" evidence="7">
    <location>
        <position position="102"/>
    </location>
    <ligand>
        <name>ATP</name>
        <dbReference type="ChEBI" id="CHEBI:30616"/>
    </ligand>
</feature>
<dbReference type="FunFam" id="3.30.200.20:FF:000042">
    <property type="entry name" value="Aurora kinase A"/>
    <property type="match status" value="1"/>
</dbReference>
<dbReference type="GO" id="GO:0005524">
    <property type="term" value="F:ATP binding"/>
    <property type="evidence" value="ECO:0007669"/>
    <property type="project" value="UniProtKB-UniRule"/>
</dbReference>
<evidence type="ECO:0000256" key="2">
    <source>
        <dbReference type="ARBA" id="ARBA00022553"/>
    </source>
</evidence>
<evidence type="ECO:0000259" key="9">
    <source>
        <dbReference type="PROSITE" id="PS50011"/>
    </source>
</evidence>
<dbReference type="InterPro" id="IPR008271">
    <property type="entry name" value="Ser/Thr_kinase_AS"/>
</dbReference>
<sequence>MHTPQLQVFELCLQFLRGKSVSEAKAVDAPCERWHLLKQWMRVQYALDAWRYREPLEIEAPLVFPPVAVREEYEQLQVLGSGAFGSVVLSRARSTNELYAIKSIDKSKICTEEAARLLAERQILAAATHPFVIRMEGAFETATHYHFVLEYCPGGDLYSLLEATNQMSEALVIFYTSSIVSALVYLHHAHIAYRDLKPENILLDARGYLRLADFGLAKQKLGPTDTTFSFCGSVDYMAPEVILGCGYGLPADVWSLGCVVYEMLTGLPPFYTTRGRRVLFDKICKGQVLYPSYLSPDAILFIQRCLDLDPSERWTVEQLLEHPFLNAVDWYQLGIQQVPVPLVPDLRSPVDTHYFADQFTSQPVAGVLVDTADAFGEFDWHRVEVDSR</sequence>
<evidence type="ECO:0000256" key="8">
    <source>
        <dbReference type="RuleBase" id="RU000304"/>
    </source>
</evidence>
<comment type="caution">
    <text evidence="11">The sequence shown here is derived from an EMBL/GenBank/DDBJ whole genome shotgun (WGS) entry which is preliminary data.</text>
</comment>
<dbReference type="Gene3D" id="3.30.200.20">
    <property type="entry name" value="Phosphorylase Kinase, domain 1"/>
    <property type="match status" value="1"/>
</dbReference>
<proteinExistence type="inferred from homology"/>
<dbReference type="Gene3D" id="1.10.510.10">
    <property type="entry name" value="Transferase(Phosphotransferase) domain 1"/>
    <property type="match status" value="1"/>
</dbReference>
<evidence type="ECO:0000256" key="5">
    <source>
        <dbReference type="ARBA" id="ARBA00022777"/>
    </source>
</evidence>
<keyword evidence="1 8" id="KW-0723">Serine/threonine-protein kinase</keyword>
<keyword evidence="6 7" id="KW-0067">ATP-binding</keyword>
<keyword evidence="4 7" id="KW-0547">Nucleotide-binding</keyword>
<dbReference type="Pfam" id="PF00069">
    <property type="entry name" value="Pkinase"/>
    <property type="match status" value="1"/>
</dbReference>
<dbReference type="Proteomes" id="UP000243579">
    <property type="component" value="Unassembled WGS sequence"/>
</dbReference>
<gene>
    <name evidence="11" type="ORF">ACHHYP_02855</name>
</gene>
<dbReference type="FunFam" id="1.10.510.10:FF:000571">
    <property type="entry name" value="Maternal embryonic leucine zipper kinase"/>
    <property type="match status" value="1"/>
</dbReference>
<dbReference type="PANTHER" id="PTHR24351">
    <property type="entry name" value="RIBOSOMAL PROTEIN S6 KINASE"/>
    <property type="match status" value="1"/>
</dbReference>
<dbReference type="OrthoDB" id="58979at2759"/>
<keyword evidence="12" id="KW-1185">Reference proteome</keyword>
<evidence type="ECO:0000256" key="7">
    <source>
        <dbReference type="PROSITE-ProRule" id="PRU10141"/>
    </source>
</evidence>
<feature type="domain" description="AGC-kinase C-terminal" evidence="10">
    <location>
        <begin position="326"/>
        <end position="388"/>
    </location>
</feature>
<dbReference type="PROSITE" id="PS51285">
    <property type="entry name" value="AGC_KINASE_CTER"/>
    <property type="match status" value="1"/>
</dbReference>
<dbReference type="PROSITE" id="PS00108">
    <property type="entry name" value="PROTEIN_KINASE_ST"/>
    <property type="match status" value="1"/>
</dbReference>
<dbReference type="PROSITE" id="PS00107">
    <property type="entry name" value="PROTEIN_KINASE_ATP"/>
    <property type="match status" value="1"/>
</dbReference>
<evidence type="ECO:0000256" key="6">
    <source>
        <dbReference type="ARBA" id="ARBA00022840"/>
    </source>
</evidence>
<evidence type="ECO:0000256" key="3">
    <source>
        <dbReference type="ARBA" id="ARBA00022679"/>
    </source>
</evidence>
<reference evidence="11 12" key="1">
    <citation type="journal article" date="2014" name="Genome Biol. Evol.">
        <title>The secreted proteins of Achlya hypogyna and Thraustotheca clavata identify the ancestral oomycete secretome and reveal gene acquisitions by horizontal gene transfer.</title>
        <authorList>
            <person name="Misner I."/>
            <person name="Blouin N."/>
            <person name="Leonard G."/>
            <person name="Richards T.A."/>
            <person name="Lane C.E."/>
        </authorList>
    </citation>
    <scope>NUCLEOTIDE SEQUENCE [LARGE SCALE GENOMIC DNA]</scope>
    <source>
        <strain evidence="11 12">ATCC 48635</strain>
    </source>
</reference>
<comment type="similarity">
    <text evidence="8">Belongs to the protein kinase superfamily.</text>
</comment>
<dbReference type="SUPFAM" id="SSF56112">
    <property type="entry name" value="Protein kinase-like (PK-like)"/>
    <property type="match status" value="1"/>
</dbReference>
<feature type="domain" description="Protein kinase" evidence="9">
    <location>
        <begin position="73"/>
        <end position="325"/>
    </location>
</feature>
<dbReference type="AlphaFoldDB" id="A0A1V9Z5N4"/>